<dbReference type="InterPro" id="IPR011333">
    <property type="entry name" value="SKP1/BTB/POZ_sf"/>
</dbReference>
<evidence type="ECO:0000259" key="2">
    <source>
        <dbReference type="PROSITE" id="PS50144"/>
    </source>
</evidence>
<dbReference type="InterPro" id="IPR000210">
    <property type="entry name" value="BTB/POZ_dom"/>
</dbReference>
<feature type="domain" description="MATH" evidence="2">
    <location>
        <begin position="6"/>
        <end position="135"/>
    </location>
</feature>
<dbReference type="Gene3D" id="3.30.710.10">
    <property type="entry name" value="Potassium Channel Kv1.1, Chain A"/>
    <property type="match status" value="1"/>
</dbReference>
<protein>
    <submittedName>
        <fullName evidence="3">12946_t:CDS:1</fullName>
    </submittedName>
</protein>
<dbReference type="Pfam" id="PF00651">
    <property type="entry name" value="BTB"/>
    <property type="match status" value="1"/>
</dbReference>
<dbReference type="SUPFAM" id="SSF54695">
    <property type="entry name" value="POZ domain"/>
    <property type="match status" value="1"/>
</dbReference>
<name>A0A9N8ZJS0_9GLOM</name>
<evidence type="ECO:0000313" key="3">
    <source>
        <dbReference type="EMBL" id="CAG8497966.1"/>
    </source>
</evidence>
<organism evidence="3 4">
    <name type="scientific">Ambispora leptoticha</name>
    <dbReference type="NCBI Taxonomy" id="144679"/>
    <lineage>
        <taxon>Eukaryota</taxon>
        <taxon>Fungi</taxon>
        <taxon>Fungi incertae sedis</taxon>
        <taxon>Mucoromycota</taxon>
        <taxon>Glomeromycotina</taxon>
        <taxon>Glomeromycetes</taxon>
        <taxon>Archaeosporales</taxon>
        <taxon>Ambisporaceae</taxon>
        <taxon>Ambispora</taxon>
    </lineage>
</organism>
<dbReference type="GO" id="GO:0030163">
    <property type="term" value="P:protein catabolic process"/>
    <property type="evidence" value="ECO:0007669"/>
    <property type="project" value="UniProtKB-ARBA"/>
</dbReference>
<dbReference type="Gene3D" id="2.60.210.10">
    <property type="entry name" value="Apoptosis, Tumor Necrosis Factor Receptor Associated Protein 2, Chain A"/>
    <property type="match status" value="1"/>
</dbReference>
<evidence type="ECO:0000259" key="1">
    <source>
        <dbReference type="PROSITE" id="PS50097"/>
    </source>
</evidence>
<comment type="caution">
    <text evidence="3">The sequence shown here is derived from an EMBL/GenBank/DDBJ whole genome shotgun (WGS) entry which is preliminary data.</text>
</comment>
<keyword evidence="4" id="KW-1185">Reference proteome</keyword>
<dbReference type="InterPro" id="IPR008974">
    <property type="entry name" value="TRAF-like"/>
</dbReference>
<dbReference type="AlphaFoldDB" id="A0A9N8ZJS0"/>
<dbReference type="EMBL" id="CAJVPS010000609">
    <property type="protein sequence ID" value="CAG8497966.1"/>
    <property type="molecule type" value="Genomic_DNA"/>
</dbReference>
<reference evidence="3" key="1">
    <citation type="submission" date="2021-06" db="EMBL/GenBank/DDBJ databases">
        <authorList>
            <person name="Kallberg Y."/>
            <person name="Tangrot J."/>
            <person name="Rosling A."/>
        </authorList>
    </citation>
    <scope>NUCLEOTIDE SEQUENCE</scope>
    <source>
        <strain evidence="3">FL130A</strain>
    </source>
</reference>
<feature type="domain" description="BTB" evidence="1">
    <location>
        <begin position="174"/>
        <end position="257"/>
    </location>
</feature>
<accession>A0A9N8ZJS0</accession>
<dbReference type="SUPFAM" id="SSF49599">
    <property type="entry name" value="TRAF domain-like"/>
    <property type="match status" value="1"/>
</dbReference>
<evidence type="ECO:0000313" key="4">
    <source>
        <dbReference type="Proteomes" id="UP000789508"/>
    </source>
</evidence>
<dbReference type="PROSITE" id="PS50144">
    <property type="entry name" value="MATH"/>
    <property type="match status" value="1"/>
</dbReference>
<dbReference type="PANTHER" id="PTHR24413">
    <property type="entry name" value="SPECKLE-TYPE POZ PROTEIN"/>
    <property type="match status" value="1"/>
</dbReference>
<sequence length="366" mass="42363">MSIKAKSCFEFTLQDLSKLPPKVYSPPFATSHDTFWQLKFKPTSQDYPEHCSVYLVALPNQEEVNTTSTWPNRAQYSADIYLKNPRTFLIIKKMSLDTSKFSAIKPLRGMYRLRWNRFCKKSLMIYDDLILGVEFDTTEFQPNDLKPSFPGNGKPFPNDLLQAWGEQLNKLETADVEFRVQGVSIYANTSILSKRSQLDEFGTRDNMSTDILANTLDDMKLVQKTNEKIVIHVMDFHPNTFIEMLRYLYTNQVAFGREDSHRSAIDIYKIADKYLIDTLQQIAKVKLCKSVNIENAAQFLFGTAWQYEELKEHVMNYVVQNFRSVQKTRGWLEITSNPGDYPYFGDLLNEILRGVLTDGDSEYSDS</sequence>
<dbReference type="CDD" id="cd14733">
    <property type="entry name" value="BACK"/>
    <property type="match status" value="1"/>
</dbReference>
<dbReference type="OrthoDB" id="194443at2759"/>
<dbReference type="PROSITE" id="PS50097">
    <property type="entry name" value="BTB"/>
    <property type="match status" value="1"/>
</dbReference>
<dbReference type="SMART" id="SM00225">
    <property type="entry name" value="BTB"/>
    <property type="match status" value="1"/>
</dbReference>
<dbReference type="Proteomes" id="UP000789508">
    <property type="component" value="Unassembled WGS sequence"/>
</dbReference>
<gene>
    <name evidence="3" type="ORF">ALEPTO_LOCUS3335</name>
</gene>
<proteinExistence type="predicted"/>
<dbReference type="InterPro" id="IPR002083">
    <property type="entry name" value="MATH/TRAF_dom"/>
</dbReference>